<reference evidence="2 3" key="1">
    <citation type="submission" date="2021-03" db="EMBL/GenBank/DDBJ databases">
        <title>Genomic Encyclopedia of Type Strains, Phase IV (KMG-IV): sequencing the most valuable type-strain genomes for metagenomic binning, comparative biology and taxonomic classification.</title>
        <authorList>
            <person name="Goeker M."/>
        </authorList>
    </citation>
    <scope>NUCLEOTIDE SEQUENCE [LARGE SCALE GENOMIC DNA]</scope>
    <source>
        <strain evidence="2 3">DSM 26806</strain>
    </source>
</reference>
<keyword evidence="1" id="KW-1133">Transmembrane helix</keyword>
<dbReference type="RefSeq" id="WP_209862901.1">
    <property type="nucleotide sequence ID" value="NZ_JAGGLD010000004.1"/>
</dbReference>
<proteinExistence type="predicted"/>
<evidence type="ECO:0000256" key="1">
    <source>
        <dbReference type="SAM" id="Phobius"/>
    </source>
</evidence>
<sequence length="159" mass="17776">MDAMEVIVTKKLILSASILLIVGIIAYVFWPSKDKIDVQKSAYMYSPDQSFSSKTMLIGTYDKKKHSFQGTMTLGNEVYSTVLLSPGSLLISYEGANRRVVGPIFYDEISQAFALQIHDKDLYMKLTHTSYNPSSPPLILAAPVETLEEAKQLYARLSK</sequence>
<evidence type="ECO:0000313" key="3">
    <source>
        <dbReference type="Proteomes" id="UP001519288"/>
    </source>
</evidence>
<name>A0ABS4JIC5_9BACL</name>
<dbReference type="Proteomes" id="UP001519288">
    <property type="component" value="Unassembled WGS sequence"/>
</dbReference>
<gene>
    <name evidence="2" type="ORF">J2Z69_002514</name>
</gene>
<keyword evidence="1" id="KW-0812">Transmembrane</keyword>
<keyword evidence="3" id="KW-1185">Reference proteome</keyword>
<evidence type="ECO:0000313" key="2">
    <source>
        <dbReference type="EMBL" id="MBP2001469.1"/>
    </source>
</evidence>
<evidence type="ECO:0008006" key="4">
    <source>
        <dbReference type="Google" id="ProtNLM"/>
    </source>
</evidence>
<protein>
    <recommendedName>
        <fullName evidence="4">Bacterial Pleckstrin homology domain-containing protein</fullName>
    </recommendedName>
</protein>
<feature type="transmembrane region" description="Helical" evidence="1">
    <location>
        <begin position="12"/>
        <end position="30"/>
    </location>
</feature>
<comment type="caution">
    <text evidence="2">The sequence shown here is derived from an EMBL/GenBank/DDBJ whole genome shotgun (WGS) entry which is preliminary data.</text>
</comment>
<accession>A0ABS4JIC5</accession>
<organism evidence="2 3">
    <name type="scientific">Paenibacillus shirakamiensis</name>
    <dbReference type="NCBI Taxonomy" id="1265935"/>
    <lineage>
        <taxon>Bacteria</taxon>
        <taxon>Bacillati</taxon>
        <taxon>Bacillota</taxon>
        <taxon>Bacilli</taxon>
        <taxon>Bacillales</taxon>
        <taxon>Paenibacillaceae</taxon>
        <taxon>Paenibacillus</taxon>
    </lineage>
</organism>
<dbReference type="EMBL" id="JAGGLD010000004">
    <property type="protein sequence ID" value="MBP2001469.1"/>
    <property type="molecule type" value="Genomic_DNA"/>
</dbReference>
<keyword evidence="1" id="KW-0472">Membrane</keyword>